<reference evidence="2 3" key="1">
    <citation type="submission" date="2019-10" db="EMBL/GenBank/DDBJ databases">
        <title>Deinococcus sp. isolated from soil.</title>
        <authorList>
            <person name="Li Y."/>
            <person name="Wang J."/>
        </authorList>
    </citation>
    <scope>NUCLEOTIDE SEQUENCE [LARGE SCALE GENOMIC DNA]</scope>
    <source>
        <strain evidence="2 3">SDU3-2</strain>
    </source>
</reference>
<dbReference type="PANTHER" id="PTHR42760">
    <property type="entry name" value="SHORT-CHAIN DEHYDROGENASES/REDUCTASES FAMILY MEMBER"/>
    <property type="match status" value="1"/>
</dbReference>
<evidence type="ECO:0000256" key="1">
    <source>
        <dbReference type="ARBA" id="ARBA00006484"/>
    </source>
</evidence>
<proteinExistence type="inferred from homology"/>
<dbReference type="InterPro" id="IPR036291">
    <property type="entry name" value="NAD(P)-bd_dom_sf"/>
</dbReference>
<comment type="similarity">
    <text evidence="1">Belongs to the short-chain dehydrogenases/reductases (SDR) family.</text>
</comment>
<accession>A0A7X1TRG1</accession>
<organism evidence="2 3">
    <name type="scientific">Deinococcus terrestris</name>
    <dbReference type="NCBI Taxonomy" id="2651870"/>
    <lineage>
        <taxon>Bacteria</taxon>
        <taxon>Thermotogati</taxon>
        <taxon>Deinococcota</taxon>
        <taxon>Deinococci</taxon>
        <taxon>Deinococcales</taxon>
        <taxon>Deinococcaceae</taxon>
        <taxon>Deinococcus</taxon>
    </lineage>
</organism>
<dbReference type="InterPro" id="IPR002347">
    <property type="entry name" value="SDR_fam"/>
</dbReference>
<evidence type="ECO:0000313" key="2">
    <source>
        <dbReference type="EMBL" id="MPY66384.1"/>
    </source>
</evidence>
<name>A0A7X1TRG1_9DEIO</name>
<dbReference type="Gene3D" id="3.40.50.720">
    <property type="entry name" value="NAD(P)-binding Rossmann-like Domain"/>
    <property type="match status" value="1"/>
</dbReference>
<dbReference type="RefSeq" id="WP_152870419.1">
    <property type="nucleotide sequence ID" value="NZ_WBSL01000002.1"/>
</dbReference>
<gene>
    <name evidence="2" type="ORF">F8S09_06675</name>
</gene>
<dbReference type="PRINTS" id="PR00080">
    <property type="entry name" value="SDRFAMILY"/>
</dbReference>
<sequence>MNLNLNGKTALVTGAGSGIGQAVALAFAREGANVVLTDLKQESLDETVKLIEQANKDVQTVTVIADAGNPDDHQKAVDAAMETFGRLDAAVNNAGMGGEAVPVAEVNVKNWQKVLEVNLSGVFYGMQAQLNAMLGGEGGSIVNVASILGQAGWANGAAYVASKHGVVGLTRTAALDYAQKGVRVNAVGPGFIETPILGQDRQALDYLASLHPMGRLGKPEEIAHLIVFLSSPLASLITGAYYNADGGYLAK</sequence>
<keyword evidence="3" id="KW-1185">Reference proteome</keyword>
<comment type="caution">
    <text evidence="2">The sequence shown here is derived from an EMBL/GenBank/DDBJ whole genome shotgun (WGS) entry which is preliminary data.</text>
</comment>
<dbReference type="InterPro" id="IPR020904">
    <property type="entry name" value="Sc_DH/Rdtase_CS"/>
</dbReference>
<dbReference type="Proteomes" id="UP000484842">
    <property type="component" value="Unassembled WGS sequence"/>
</dbReference>
<dbReference type="NCBIfam" id="NF005559">
    <property type="entry name" value="PRK07231.1"/>
    <property type="match status" value="1"/>
</dbReference>
<dbReference type="EMBL" id="WBSL01000002">
    <property type="protein sequence ID" value="MPY66384.1"/>
    <property type="molecule type" value="Genomic_DNA"/>
</dbReference>
<dbReference type="AlphaFoldDB" id="A0A7X1TRG1"/>
<dbReference type="PROSITE" id="PS00061">
    <property type="entry name" value="ADH_SHORT"/>
    <property type="match status" value="1"/>
</dbReference>
<dbReference type="PRINTS" id="PR00081">
    <property type="entry name" value="GDHRDH"/>
</dbReference>
<evidence type="ECO:0000313" key="3">
    <source>
        <dbReference type="Proteomes" id="UP000484842"/>
    </source>
</evidence>
<dbReference type="CDD" id="cd05233">
    <property type="entry name" value="SDR_c"/>
    <property type="match status" value="1"/>
</dbReference>
<dbReference type="FunFam" id="3.40.50.720:FF:000084">
    <property type="entry name" value="Short-chain dehydrogenase reductase"/>
    <property type="match status" value="1"/>
</dbReference>
<protein>
    <submittedName>
        <fullName evidence="2">SDR family oxidoreductase</fullName>
    </submittedName>
</protein>
<dbReference type="Pfam" id="PF13561">
    <property type="entry name" value="adh_short_C2"/>
    <property type="match status" value="1"/>
</dbReference>
<dbReference type="GO" id="GO:0016616">
    <property type="term" value="F:oxidoreductase activity, acting on the CH-OH group of donors, NAD or NADP as acceptor"/>
    <property type="evidence" value="ECO:0007669"/>
    <property type="project" value="TreeGrafter"/>
</dbReference>
<dbReference type="SUPFAM" id="SSF51735">
    <property type="entry name" value="NAD(P)-binding Rossmann-fold domains"/>
    <property type="match status" value="1"/>
</dbReference>